<reference evidence="1" key="1">
    <citation type="submission" date="2022-12" db="EMBL/GenBank/DDBJ databases">
        <title>Draft genome assemblies for two species of Escallonia (Escalloniales).</title>
        <authorList>
            <person name="Chanderbali A."/>
            <person name="Dervinis C."/>
            <person name="Anghel I."/>
            <person name="Soltis D."/>
            <person name="Soltis P."/>
            <person name="Zapata F."/>
        </authorList>
    </citation>
    <scope>NUCLEOTIDE SEQUENCE</scope>
    <source>
        <strain evidence="1">UCBG92.1500</strain>
        <tissue evidence="1">Leaf</tissue>
    </source>
</reference>
<sequence>MRCTRLVKEHLKWHSKSELKAEILRGIKEIGSVLYWMGLLDIVLREEDTTHFMQTAPWLGLLPGEDGQILQSYEEGDSPVVNLFKSAIAVTISNPCRFNPSSLYNISKQAEAAGV</sequence>
<dbReference type="InterPro" id="IPR008081">
    <property type="entry name" value="Cytoplasmic_FMR1-int"/>
</dbReference>
<organism evidence="1 2">
    <name type="scientific">Escallonia rubra</name>
    <dbReference type="NCBI Taxonomy" id="112253"/>
    <lineage>
        <taxon>Eukaryota</taxon>
        <taxon>Viridiplantae</taxon>
        <taxon>Streptophyta</taxon>
        <taxon>Embryophyta</taxon>
        <taxon>Tracheophyta</taxon>
        <taxon>Spermatophyta</taxon>
        <taxon>Magnoliopsida</taxon>
        <taxon>eudicotyledons</taxon>
        <taxon>Gunneridae</taxon>
        <taxon>Pentapetalae</taxon>
        <taxon>asterids</taxon>
        <taxon>campanulids</taxon>
        <taxon>Escalloniales</taxon>
        <taxon>Escalloniaceae</taxon>
        <taxon>Escallonia</taxon>
    </lineage>
</organism>
<accession>A0AA88QW76</accession>
<dbReference type="EMBL" id="JAVXUO010002478">
    <property type="protein sequence ID" value="KAK2972924.1"/>
    <property type="molecule type" value="Genomic_DNA"/>
</dbReference>
<protein>
    <submittedName>
        <fullName evidence="1">Uncharacterized protein</fullName>
    </submittedName>
</protein>
<evidence type="ECO:0000313" key="2">
    <source>
        <dbReference type="Proteomes" id="UP001187471"/>
    </source>
</evidence>
<gene>
    <name evidence="1" type="ORF">RJ640_015639</name>
</gene>
<dbReference type="AlphaFoldDB" id="A0AA88QW76"/>
<comment type="caution">
    <text evidence="1">The sequence shown here is derived from an EMBL/GenBank/DDBJ whole genome shotgun (WGS) entry which is preliminary data.</text>
</comment>
<dbReference type="Pfam" id="PF05994">
    <property type="entry name" value="FragX_IP"/>
    <property type="match status" value="1"/>
</dbReference>
<evidence type="ECO:0000313" key="1">
    <source>
        <dbReference type="EMBL" id="KAK2972924.1"/>
    </source>
</evidence>
<name>A0AA88QW76_9ASTE</name>
<keyword evidence="2" id="KW-1185">Reference proteome</keyword>
<dbReference type="GO" id="GO:0030833">
    <property type="term" value="P:regulation of actin filament polymerization"/>
    <property type="evidence" value="ECO:0007669"/>
    <property type="project" value="InterPro"/>
</dbReference>
<proteinExistence type="predicted"/>
<dbReference type="Proteomes" id="UP001187471">
    <property type="component" value="Unassembled WGS sequence"/>
</dbReference>
<dbReference type="PANTHER" id="PTHR12195">
    <property type="entry name" value="CYTOPLASMIC FMR1-INTERACTING PROTEIN-RELATED"/>
    <property type="match status" value="1"/>
</dbReference>
<dbReference type="GO" id="GO:0031267">
    <property type="term" value="F:small GTPase binding"/>
    <property type="evidence" value="ECO:0007669"/>
    <property type="project" value="InterPro"/>
</dbReference>